<dbReference type="InterPro" id="IPR007127">
    <property type="entry name" value="RNA_pol_sigma_70_r1_1"/>
</dbReference>
<dbReference type="Gene3D" id="1.10.220.120">
    <property type="entry name" value="Sigma-70 factor, region 1.1"/>
    <property type="match status" value="1"/>
</dbReference>
<protein>
    <recommendedName>
        <fullName evidence="6">RNA polymerase sigma factor SigA</fullName>
    </recommendedName>
</protein>
<dbReference type="InterPro" id="IPR042189">
    <property type="entry name" value="RNA_pol_sigma_70_r1_1_sf"/>
</dbReference>
<dbReference type="NCBIfam" id="TIGR02937">
    <property type="entry name" value="sigma70-ECF"/>
    <property type="match status" value="1"/>
</dbReference>
<evidence type="ECO:0000256" key="2">
    <source>
        <dbReference type="ARBA" id="ARBA00023015"/>
    </source>
</evidence>
<feature type="region of interest" description="Disordered" evidence="8">
    <location>
        <begin position="1"/>
        <end position="28"/>
    </location>
</feature>
<dbReference type="InterPro" id="IPR036388">
    <property type="entry name" value="WH-like_DNA-bd_sf"/>
</dbReference>
<dbReference type="InterPro" id="IPR007630">
    <property type="entry name" value="RNA_pol_sigma70_r4"/>
</dbReference>
<dbReference type="NCBIfam" id="NF004208">
    <property type="entry name" value="PRK05658.1"/>
    <property type="match status" value="1"/>
</dbReference>
<dbReference type="EMBL" id="AP011742">
    <property type="protein sequence ID" value="BAL56266.1"/>
    <property type="molecule type" value="Genomic_DNA"/>
</dbReference>
<keyword evidence="7" id="KW-0175">Coiled coil</keyword>
<dbReference type="PANTHER" id="PTHR30603:SF60">
    <property type="entry name" value="RNA POLYMERASE SIGMA FACTOR RPOD"/>
    <property type="match status" value="1"/>
</dbReference>
<gene>
    <name evidence="6" type="primary">sigA</name>
    <name evidence="11" type="ORF">HGMM_F36A01C01</name>
</gene>
<feature type="coiled-coil region" evidence="7">
    <location>
        <begin position="317"/>
        <end position="385"/>
    </location>
</feature>
<dbReference type="InterPro" id="IPR009042">
    <property type="entry name" value="RNA_pol_sigma70_r1_2"/>
</dbReference>
<dbReference type="InterPro" id="IPR028630">
    <property type="entry name" value="Sigma70_RpoD"/>
</dbReference>
<dbReference type="FunFam" id="1.10.10.10:FF:000002">
    <property type="entry name" value="RNA polymerase sigma factor SigA"/>
    <property type="match status" value="1"/>
</dbReference>
<dbReference type="GO" id="GO:0016987">
    <property type="term" value="F:sigma factor activity"/>
    <property type="evidence" value="ECO:0007669"/>
    <property type="project" value="UniProtKB-UniRule"/>
</dbReference>
<dbReference type="GO" id="GO:0006352">
    <property type="term" value="P:DNA-templated transcription initiation"/>
    <property type="evidence" value="ECO:0007669"/>
    <property type="project" value="UniProtKB-UniRule"/>
</dbReference>
<keyword evidence="5 6" id="KW-0804">Transcription</keyword>
<dbReference type="Pfam" id="PF00140">
    <property type="entry name" value="Sigma70_r1_2"/>
    <property type="match status" value="1"/>
</dbReference>
<comment type="function">
    <text evidence="6">Sigma factors are initiation factors that promote the attachment of RNA polymerase to specific initiation sites and are then released. This sigma factor is the primary sigma factor during exponential growth.</text>
</comment>
<organism evidence="11">
    <name type="scientific">uncultured delta proteobacterium</name>
    <dbReference type="NCBI Taxonomy" id="34034"/>
    <lineage>
        <taxon>Bacteria</taxon>
        <taxon>Deltaproteobacteria</taxon>
        <taxon>environmental samples</taxon>
    </lineage>
</organism>
<evidence type="ECO:0000313" key="11">
    <source>
        <dbReference type="EMBL" id="BAL56266.1"/>
    </source>
</evidence>
<feature type="domain" description="RNA polymerase sigma-70" evidence="9">
    <location>
        <begin position="403"/>
        <end position="416"/>
    </location>
</feature>
<feature type="DNA-binding region" description="H-T-H motif" evidence="6">
    <location>
        <begin position="573"/>
        <end position="592"/>
    </location>
</feature>
<feature type="domain" description="RNA polymerase sigma-70" evidence="10">
    <location>
        <begin position="572"/>
        <end position="598"/>
    </location>
</feature>
<dbReference type="Pfam" id="PF04542">
    <property type="entry name" value="Sigma70_r2"/>
    <property type="match status" value="1"/>
</dbReference>
<feature type="region of interest" description="Sigma-70 factor domain-2" evidence="6">
    <location>
        <begin position="379"/>
        <end position="449"/>
    </location>
</feature>
<dbReference type="InterPro" id="IPR013324">
    <property type="entry name" value="RNA_pol_sigma_r3/r4-like"/>
</dbReference>
<dbReference type="PANTHER" id="PTHR30603">
    <property type="entry name" value="RNA POLYMERASE SIGMA FACTOR RPO"/>
    <property type="match status" value="1"/>
</dbReference>
<feature type="region of interest" description="Disordered" evidence="8">
    <location>
        <begin position="87"/>
        <end position="115"/>
    </location>
</feature>
<dbReference type="InterPro" id="IPR007624">
    <property type="entry name" value="RNA_pol_sigma70_r3"/>
</dbReference>
<dbReference type="NCBIfam" id="TIGR02393">
    <property type="entry name" value="RpoD_Cterm"/>
    <property type="match status" value="1"/>
</dbReference>
<dbReference type="FunFam" id="1.10.10.10:FF:000004">
    <property type="entry name" value="RNA polymerase sigma factor SigA"/>
    <property type="match status" value="1"/>
</dbReference>
<proteinExistence type="inferred from homology"/>
<dbReference type="Pfam" id="PF03979">
    <property type="entry name" value="Sigma70_r1_1"/>
    <property type="match status" value="1"/>
</dbReference>
<accession>H5SJD0</accession>
<evidence type="ECO:0000256" key="5">
    <source>
        <dbReference type="ARBA" id="ARBA00023163"/>
    </source>
</evidence>
<feature type="short sequence motif" description="Interaction with polymerase core subunit RpoC" evidence="6">
    <location>
        <begin position="403"/>
        <end position="406"/>
    </location>
</feature>
<dbReference type="HAMAP" id="MF_00963">
    <property type="entry name" value="Sigma70_RpoD_SigA"/>
    <property type="match status" value="1"/>
</dbReference>
<evidence type="ECO:0000256" key="3">
    <source>
        <dbReference type="ARBA" id="ARBA00023082"/>
    </source>
</evidence>
<dbReference type="InterPro" id="IPR007627">
    <property type="entry name" value="RNA_pol_sigma70_r2"/>
</dbReference>
<keyword evidence="1 6" id="KW-0963">Cytoplasm</keyword>
<dbReference type="InterPro" id="IPR013325">
    <property type="entry name" value="RNA_pol_sigma_r2"/>
</dbReference>
<dbReference type="PROSITE" id="PS00715">
    <property type="entry name" value="SIGMA70_1"/>
    <property type="match status" value="1"/>
</dbReference>
<evidence type="ECO:0000259" key="10">
    <source>
        <dbReference type="PROSITE" id="PS00716"/>
    </source>
</evidence>
<dbReference type="SUPFAM" id="SSF88946">
    <property type="entry name" value="Sigma2 domain of RNA polymerase sigma factors"/>
    <property type="match status" value="1"/>
</dbReference>
<name>H5SJD0_9DELT</name>
<dbReference type="Pfam" id="PF04545">
    <property type="entry name" value="Sigma70_r4"/>
    <property type="match status" value="1"/>
</dbReference>
<keyword evidence="2 6" id="KW-0805">Transcription regulation</keyword>
<dbReference type="InterPro" id="IPR014284">
    <property type="entry name" value="RNA_pol_sigma-70_dom"/>
</dbReference>
<comment type="subunit">
    <text evidence="6">Interacts transiently with the RNA polymerase catalytic core.</text>
</comment>
<dbReference type="InterPro" id="IPR012760">
    <property type="entry name" value="RNA_pol_sigma_RpoD_C"/>
</dbReference>
<feature type="region of interest" description="Sigma-70 factor domain-3" evidence="6">
    <location>
        <begin position="458"/>
        <end position="534"/>
    </location>
</feature>
<dbReference type="InterPro" id="IPR050239">
    <property type="entry name" value="Sigma-70_RNA_pol_init_factors"/>
</dbReference>
<feature type="compositionally biased region" description="Basic and acidic residues" evidence="8">
    <location>
        <begin position="89"/>
        <end position="99"/>
    </location>
</feature>
<evidence type="ECO:0000256" key="8">
    <source>
        <dbReference type="SAM" id="MobiDB-lite"/>
    </source>
</evidence>
<feature type="region of interest" description="Sigma-70 factor domain-4" evidence="6">
    <location>
        <begin position="547"/>
        <end position="600"/>
    </location>
</feature>
<dbReference type="Pfam" id="PF04539">
    <property type="entry name" value="Sigma70_r3"/>
    <property type="match status" value="1"/>
</dbReference>
<dbReference type="CDD" id="cd06171">
    <property type="entry name" value="Sigma70_r4"/>
    <property type="match status" value="1"/>
</dbReference>
<evidence type="ECO:0000256" key="6">
    <source>
        <dbReference type="HAMAP-Rule" id="MF_00963"/>
    </source>
</evidence>
<dbReference type="AlphaFoldDB" id="H5SJD0"/>
<evidence type="ECO:0000256" key="1">
    <source>
        <dbReference type="ARBA" id="ARBA00022490"/>
    </source>
</evidence>
<comment type="subcellular location">
    <subcellularLocation>
        <location evidence="6">Cytoplasm</location>
    </subcellularLocation>
</comment>
<sequence length="613" mass="70632">MSRKASTEAKGTKEQVPNGQVKNRDRKEVQQLIELGKSKGHLTYDEINEALPADVFTSDQIDELMGILGKEDIEVVDAQMIQMKVAPKRAAESDQEKRVVPLPDEEDDDLDGYASRSNDPVRMYLRKMGSVSLLTREGEVEIAKRIEEGENKVLESILQSPIAVQEILKIGEKVKNNKLRLKDVVRDTDDEEGYNEEEVRKRIARVTDKVRKLWTHKTDLERELQENKKLSDTKRRSIQEEIAKIQREMVESLMELRLNKKQIDNVVAVLKRLIDQLERAEAPVTEAAKRLGVDPKELKKQLRTFEGADGRTRQKIARQLGTTVQELEELVETAKASSAKVRTVEEKAKEHGVTLEQLRKTYREIREGERMAEKAKAELVEANLRLVVSIAKKYTNRGLQFLDLIQEGNIGLMKAVDKFEYRRGYKFSTYATWWIRQAITRAIADQARTIRIPVHMIETINKLIRTSRYLVQEYGREPTPEEIAEKMELPLDKVRKVLKIAKEPISLETPIGEEEDSHLGDFIEDKSAISPSDAVINNNLSEQMRKVLKTLTWREEKVLRMRFGIGEKSDHTLEEVGQGFEVTRERIRQIEAKALRKLRHPSRSKQLKSFIET</sequence>
<dbReference type="GO" id="GO:0005737">
    <property type="term" value="C:cytoplasm"/>
    <property type="evidence" value="ECO:0007669"/>
    <property type="project" value="UniProtKB-SubCell"/>
</dbReference>
<reference evidence="11" key="2">
    <citation type="journal article" date="2012" name="PLoS ONE">
        <title>A Deeply Branching Thermophilic Bacterium with an Ancient Acetyl-CoA Pathway Dominates a Subsurface Ecosystem.</title>
        <authorList>
            <person name="Takami H."/>
            <person name="Noguchi H."/>
            <person name="Takaki Y."/>
            <person name="Uchiyama I."/>
            <person name="Toyoda A."/>
            <person name="Nishi S."/>
            <person name="Chee G.-J."/>
            <person name="Arai W."/>
            <person name="Nunoura T."/>
            <person name="Itoh T."/>
            <person name="Hattori M."/>
            <person name="Takai K."/>
        </authorList>
    </citation>
    <scope>NUCLEOTIDE SEQUENCE</scope>
</reference>
<dbReference type="SUPFAM" id="SSF88659">
    <property type="entry name" value="Sigma3 and sigma4 domains of RNA polymerase sigma factors"/>
    <property type="match status" value="2"/>
</dbReference>
<dbReference type="FunFam" id="1.10.601.10:FF:000001">
    <property type="entry name" value="RNA polymerase sigma factor SigA"/>
    <property type="match status" value="1"/>
</dbReference>
<reference evidence="11" key="1">
    <citation type="journal article" date="2005" name="Environ. Microbiol.">
        <title>Genetic and functional properties of uncultivated thermophilic crenarchaeotes from a subsurface gold mine as revealed by analysis of genome fragments.</title>
        <authorList>
            <person name="Nunoura T."/>
            <person name="Hirayama H."/>
            <person name="Takami H."/>
            <person name="Oida H."/>
            <person name="Nishi S."/>
            <person name="Shimamura S."/>
            <person name="Suzuki Y."/>
            <person name="Inagaki F."/>
            <person name="Takai K."/>
            <person name="Nealson K.H."/>
            <person name="Horikoshi K."/>
        </authorList>
    </citation>
    <scope>NUCLEOTIDE SEQUENCE</scope>
</reference>
<evidence type="ECO:0000256" key="7">
    <source>
        <dbReference type="SAM" id="Coils"/>
    </source>
</evidence>
<feature type="compositionally biased region" description="Basic and acidic residues" evidence="8">
    <location>
        <begin position="1"/>
        <end position="13"/>
    </location>
</feature>
<dbReference type="GO" id="GO:0003677">
    <property type="term" value="F:DNA binding"/>
    <property type="evidence" value="ECO:0007669"/>
    <property type="project" value="UniProtKB-UniRule"/>
</dbReference>
<dbReference type="Gene3D" id="1.10.10.10">
    <property type="entry name" value="Winged helix-like DNA-binding domain superfamily/Winged helix DNA-binding domain"/>
    <property type="match status" value="2"/>
</dbReference>
<keyword evidence="3 6" id="KW-0731">Sigma factor</keyword>
<dbReference type="Gene3D" id="1.10.601.10">
    <property type="entry name" value="RNA Polymerase Primary Sigma Factor"/>
    <property type="match status" value="1"/>
</dbReference>
<evidence type="ECO:0000259" key="9">
    <source>
        <dbReference type="PROSITE" id="PS00715"/>
    </source>
</evidence>
<feature type="coiled-coil region" evidence="7">
    <location>
        <begin position="220"/>
        <end position="280"/>
    </location>
</feature>
<dbReference type="PRINTS" id="PR00046">
    <property type="entry name" value="SIGMA70FCT"/>
</dbReference>
<dbReference type="PROSITE" id="PS00716">
    <property type="entry name" value="SIGMA70_2"/>
    <property type="match status" value="1"/>
</dbReference>
<dbReference type="InterPro" id="IPR000943">
    <property type="entry name" value="RNA_pol_sigma70"/>
</dbReference>
<evidence type="ECO:0000256" key="4">
    <source>
        <dbReference type="ARBA" id="ARBA00023125"/>
    </source>
</evidence>
<comment type="similarity">
    <text evidence="6">Belongs to the sigma-70 factor family. RpoD/SigA subfamily.</text>
</comment>
<keyword evidence="4 6" id="KW-0238">DNA-binding</keyword>